<keyword evidence="2" id="KW-1185">Reference proteome</keyword>
<evidence type="ECO:0000313" key="1">
    <source>
        <dbReference type="EMBL" id="SES69042.1"/>
    </source>
</evidence>
<evidence type="ECO:0000313" key="2">
    <source>
        <dbReference type="Proteomes" id="UP000199800"/>
    </source>
</evidence>
<organism evidence="1 2">
    <name type="scientific">[Clostridium] polysaccharolyticum</name>
    <dbReference type="NCBI Taxonomy" id="29364"/>
    <lineage>
        <taxon>Bacteria</taxon>
        <taxon>Bacillati</taxon>
        <taxon>Bacillota</taxon>
        <taxon>Clostridia</taxon>
        <taxon>Lachnospirales</taxon>
        <taxon>Lachnospiraceae</taxon>
    </lineage>
</organism>
<accession>A0A1H9YJ21</accession>
<dbReference type="EMBL" id="FOHN01000002">
    <property type="protein sequence ID" value="SES69042.1"/>
    <property type="molecule type" value="Genomic_DNA"/>
</dbReference>
<protein>
    <submittedName>
        <fullName evidence="1">Uncharacterized protein</fullName>
    </submittedName>
</protein>
<dbReference type="Proteomes" id="UP000199800">
    <property type="component" value="Unassembled WGS sequence"/>
</dbReference>
<proteinExistence type="predicted"/>
<name>A0A1H9YJ21_9FIRM</name>
<reference evidence="1 2" key="1">
    <citation type="submission" date="2016-10" db="EMBL/GenBank/DDBJ databases">
        <authorList>
            <person name="de Groot N.N."/>
        </authorList>
    </citation>
    <scope>NUCLEOTIDE SEQUENCE [LARGE SCALE GENOMIC DNA]</scope>
    <source>
        <strain evidence="1 2">DSM 1801</strain>
    </source>
</reference>
<dbReference type="AlphaFoldDB" id="A0A1H9YJ21"/>
<sequence length="63" mass="7109">MGIGDGVNTYSDSMLLNMKKSELIEIIRCLEKNCCTHLETIENQTNYLKKLTGGDNFPSLQEI</sequence>
<gene>
    <name evidence="1" type="ORF">SAMN04487772_10246</name>
</gene>
<dbReference type="RefSeq" id="WP_092475394.1">
    <property type="nucleotide sequence ID" value="NZ_FOHN01000002.1"/>
</dbReference>
<dbReference type="STRING" id="29364.SAMN04487772_10246"/>